<dbReference type="PANTHER" id="PTHR12526">
    <property type="entry name" value="GLYCOSYLTRANSFERASE"/>
    <property type="match status" value="1"/>
</dbReference>
<keyword evidence="6" id="KW-1185">Reference proteome</keyword>
<evidence type="ECO:0000259" key="4">
    <source>
        <dbReference type="Pfam" id="PF13439"/>
    </source>
</evidence>
<organism evidence="5 6">
    <name type="scientific">Populibacterium corticicola</name>
    <dbReference type="NCBI Taxonomy" id="1812826"/>
    <lineage>
        <taxon>Bacteria</taxon>
        <taxon>Bacillati</taxon>
        <taxon>Actinomycetota</taxon>
        <taxon>Actinomycetes</taxon>
        <taxon>Micrococcales</taxon>
        <taxon>Jonesiaceae</taxon>
        <taxon>Populibacterium</taxon>
    </lineage>
</organism>
<evidence type="ECO:0000259" key="3">
    <source>
        <dbReference type="Pfam" id="PF00534"/>
    </source>
</evidence>
<accession>A0ABW5XB69</accession>
<dbReference type="Proteomes" id="UP001597391">
    <property type="component" value="Unassembled WGS sequence"/>
</dbReference>
<dbReference type="SUPFAM" id="SSF53756">
    <property type="entry name" value="UDP-Glycosyltransferase/glycogen phosphorylase"/>
    <property type="match status" value="1"/>
</dbReference>
<dbReference type="Pfam" id="PF00534">
    <property type="entry name" value="Glycos_transf_1"/>
    <property type="match status" value="1"/>
</dbReference>
<dbReference type="EMBL" id="JBHUOP010000001">
    <property type="protein sequence ID" value="MFD2839690.1"/>
    <property type="molecule type" value="Genomic_DNA"/>
</dbReference>
<evidence type="ECO:0000313" key="6">
    <source>
        <dbReference type="Proteomes" id="UP001597391"/>
    </source>
</evidence>
<keyword evidence="1" id="KW-0328">Glycosyltransferase</keyword>
<sequence>MRIMQLLGSSAGGVSQHVAQVARLLDDAPGLEVIVASPGNLAEKFSPITQHRTVEITDRPSLGDARVLGRIKQLVADVDVVHAHGLRAGAMAGIALGSMARSHRPKLVVTLHNLPVGSFKVQSVTQVLERIVALRADAVLGVSSDLVDRMRAKRAKVHGRALVPAPTLREPHCTRDQTRRQLLGESAAQTKLVLTVARLAPQKGLDTAIEASVLLNAAGVEHLWVVAGDGPLASGLEERAAQAGAAVRFLGRRTDIPELLNAADVVVNAAVWEGQPVAVQEALRAGAAIVATDVGGTRETAGDAALYVQASNAEAMKVAVEQVLTVDQVKTGLQKRATKRSQQLPTESEVLESLTTLYQGL</sequence>
<feature type="domain" description="Glycosyl transferase family 1" evidence="3">
    <location>
        <begin position="189"/>
        <end position="339"/>
    </location>
</feature>
<name>A0ABW5XB69_9MICO</name>
<dbReference type="Gene3D" id="3.40.50.2000">
    <property type="entry name" value="Glycogen Phosphorylase B"/>
    <property type="match status" value="2"/>
</dbReference>
<evidence type="ECO:0000313" key="5">
    <source>
        <dbReference type="EMBL" id="MFD2839690.1"/>
    </source>
</evidence>
<dbReference type="Pfam" id="PF13439">
    <property type="entry name" value="Glyco_transf_4"/>
    <property type="match status" value="1"/>
</dbReference>
<comment type="caution">
    <text evidence="5">The sequence shown here is derived from an EMBL/GenBank/DDBJ whole genome shotgun (WGS) entry which is preliminary data.</text>
</comment>
<evidence type="ECO:0000256" key="1">
    <source>
        <dbReference type="ARBA" id="ARBA00022676"/>
    </source>
</evidence>
<protein>
    <submittedName>
        <fullName evidence="5">Glycosyltransferase</fullName>
    </submittedName>
</protein>
<evidence type="ECO:0000256" key="2">
    <source>
        <dbReference type="ARBA" id="ARBA00022679"/>
    </source>
</evidence>
<proteinExistence type="predicted"/>
<dbReference type="InterPro" id="IPR028098">
    <property type="entry name" value="Glyco_trans_4-like_N"/>
</dbReference>
<dbReference type="InterPro" id="IPR001296">
    <property type="entry name" value="Glyco_trans_1"/>
</dbReference>
<gene>
    <name evidence="5" type="ORF">ACFSYH_03800</name>
</gene>
<keyword evidence="2" id="KW-0808">Transferase</keyword>
<dbReference type="RefSeq" id="WP_377465199.1">
    <property type="nucleotide sequence ID" value="NZ_JBHUOP010000001.1"/>
</dbReference>
<dbReference type="PANTHER" id="PTHR12526:SF636">
    <property type="entry name" value="BLL3647 PROTEIN"/>
    <property type="match status" value="1"/>
</dbReference>
<reference evidence="6" key="1">
    <citation type="journal article" date="2019" name="Int. J. Syst. Evol. Microbiol.">
        <title>The Global Catalogue of Microorganisms (GCM) 10K type strain sequencing project: providing services to taxonomists for standard genome sequencing and annotation.</title>
        <authorList>
            <consortium name="The Broad Institute Genomics Platform"/>
            <consortium name="The Broad Institute Genome Sequencing Center for Infectious Disease"/>
            <person name="Wu L."/>
            <person name="Ma J."/>
        </authorList>
    </citation>
    <scope>NUCLEOTIDE SEQUENCE [LARGE SCALE GENOMIC DNA]</scope>
    <source>
        <strain evidence="6">KCTC 33576</strain>
    </source>
</reference>
<feature type="domain" description="Glycosyltransferase subfamily 4-like N-terminal" evidence="4">
    <location>
        <begin position="12"/>
        <end position="152"/>
    </location>
</feature>